<protein>
    <submittedName>
        <fullName evidence="14">ABC transporter related protein</fullName>
    </submittedName>
</protein>
<evidence type="ECO:0000256" key="1">
    <source>
        <dbReference type="ARBA" id="ARBA00004429"/>
    </source>
</evidence>
<evidence type="ECO:0000256" key="2">
    <source>
        <dbReference type="ARBA" id="ARBA00022448"/>
    </source>
</evidence>
<evidence type="ECO:0000313" key="15">
    <source>
        <dbReference type="Proteomes" id="UP000000844"/>
    </source>
</evidence>
<evidence type="ECO:0000259" key="12">
    <source>
        <dbReference type="PROSITE" id="PS50893"/>
    </source>
</evidence>
<dbReference type="PROSITE" id="PS50929">
    <property type="entry name" value="ABC_TM1F"/>
    <property type="match status" value="1"/>
</dbReference>
<evidence type="ECO:0000256" key="5">
    <source>
        <dbReference type="ARBA" id="ARBA00022692"/>
    </source>
</evidence>
<dbReference type="Gene3D" id="1.20.1560.10">
    <property type="entry name" value="ABC transporter type 1, transmembrane domain"/>
    <property type="match status" value="1"/>
</dbReference>
<comment type="similarity">
    <text evidence="10">Belongs to the ABC transporter superfamily. Siderophore-Fe(3+) uptake transporter (SIUT) (TC 3.A.1.21) family.</text>
</comment>
<feature type="transmembrane region" description="Helical" evidence="11">
    <location>
        <begin position="52"/>
        <end position="73"/>
    </location>
</feature>
<proteinExistence type="inferred from homology"/>
<feature type="transmembrane region" description="Helical" evidence="11">
    <location>
        <begin position="240"/>
        <end position="263"/>
    </location>
</feature>
<keyword evidence="3" id="KW-1003">Cell membrane</keyword>
<dbReference type="eggNOG" id="COG1132">
    <property type="taxonomic scope" value="Bacteria"/>
</dbReference>
<dbReference type="PROSITE" id="PS50893">
    <property type="entry name" value="ABC_TRANSPORTER_2"/>
    <property type="match status" value="1"/>
</dbReference>
<evidence type="ECO:0000313" key="14">
    <source>
        <dbReference type="EMBL" id="ADD42938.1"/>
    </source>
</evidence>
<dbReference type="GO" id="GO:0005524">
    <property type="term" value="F:ATP binding"/>
    <property type="evidence" value="ECO:0007669"/>
    <property type="project" value="UniProtKB-KW"/>
</dbReference>
<keyword evidence="8 11" id="KW-1133">Transmembrane helix</keyword>
<dbReference type="InterPro" id="IPR039421">
    <property type="entry name" value="Type_1_exporter"/>
</dbReference>
<name>D3QBQ6_STANL</name>
<dbReference type="GO" id="GO:0005886">
    <property type="term" value="C:plasma membrane"/>
    <property type="evidence" value="ECO:0007669"/>
    <property type="project" value="UniProtKB-SubCell"/>
</dbReference>
<evidence type="ECO:0000256" key="4">
    <source>
        <dbReference type="ARBA" id="ARBA00022519"/>
    </source>
</evidence>
<feature type="domain" description="ABC transmembrane type-1" evidence="13">
    <location>
        <begin position="17"/>
        <end position="298"/>
    </location>
</feature>
<keyword evidence="6" id="KW-0547">Nucleotide-binding</keyword>
<keyword evidence="7" id="KW-0067">ATP-binding</keyword>
<dbReference type="STRING" id="446470.Snas_3268"/>
<keyword evidence="9 11" id="KW-0472">Membrane</keyword>
<dbReference type="Proteomes" id="UP000000844">
    <property type="component" value="Chromosome"/>
</dbReference>
<dbReference type="Gene3D" id="3.40.50.300">
    <property type="entry name" value="P-loop containing nucleotide triphosphate hydrolases"/>
    <property type="match status" value="1"/>
</dbReference>
<evidence type="ECO:0000259" key="13">
    <source>
        <dbReference type="PROSITE" id="PS50929"/>
    </source>
</evidence>
<dbReference type="GO" id="GO:0140359">
    <property type="term" value="F:ABC-type transporter activity"/>
    <property type="evidence" value="ECO:0007669"/>
    <property type="project" value="InterPro"/>
</dbReference>
<dbReference type="RefSeq" id="WP_013018509.1">
    <property type="nucleotide sequence ID" value="NC_013947.1"/>
</dbReference>
<dbReference type="SUPFAM" id="SSF52540">
    <property type="entry name" value="P-loop containing nucleoside triphosphate hydrolases"/>
    <property type="match status" value="1"/>
</dbReference>
<gene>
    <name evidence="14" type="ordered locus">Snas_3268</name>
</gene>
<dbReference type="GO" id="GO:0034040">
    <property type="term" value="F:ATPase-coupled lipid transmembrane transporter activity"/>
    <property type="evidence" value="ECO:0007669"/>
    <property type="project" value="TreeGrafter"/>
</dbReference>
<keyword evidence="2" id="KW-0813">Transport</keyword>
<evidence type="ECO:0000256" key="9">
    <source>
        <dbReference type="ARBA" id="ARBA00023136"/>
    </source>
</evidence>
<dbReference type="KEGG" id="sna:Snas_3268"/>
<organism evidence="14 15">
    <name type="scientific">Stackebrandtia nassauensis (strain DSM 44728 / CIP 108903 / NRRL B-16338 / NBRC 102104 / LLR-40K-21)</name>
    <dbReference type="NCBI Taxonomy" id="446470"/>
    <lineage>
        <taxon>Bacteria</taxon>
        <taxon>Bacillati</taxon>
        <taxon>Actinomycetota</taxon>
        <taxon>Actinomycetes</taxon>
        <taxon>Glycomycetales</taxon>
        <taxon>Glycomycetaceae</taxon>
        <taxon>Stackebrandtia</taxon>
    </lineage>
</organism>
<keyword evidence="15" id="KW-1185">Reference proteome</keyword>
<dbReference type="InterPro" id="IPR011527">
    <property type="entry name" value="ABC1_TM_dom"/>
</dbReference>
<dbReference type="HOGENOM" id="CLU_000604_84_9_11"/>
<dbReference type="InterPro" id="IPR027417">
    <property type="entry name" value="P-loop_NTPase"/>
</dbReference>
<dbReference type="InterPro" id="IPR003593">
    <property type="entry name" value="AAA+_ATPase"/>
</dbReference>
<dbReference type="InterPro" id="IPR036640">
    <property type="entry name" value="ABC1_TM_sf"/>
</dbReference>
<dbReference type="InterPro" id="IPR003439">
    <property type="entry name" value="ABC_transporter-like_ATP-bd"/>
</dbReference>
<reference evidence="14 15" key="1">
    <citation type="journal article" date="2009" name="Stand. Genomic Sci.">
        <title>Complete genome sequence of Stackebrandtia nassauensis type strain (LLR-40K-21).</title>
        <authorList>
            <person name="Munk C."/>
            <person name="Lapidus A."/>
            <person name="Copeland A."/>
            <person name="Jando M."/>
            <person name="Mayilraj S."/>
            <person name="Glavina Del Rio T."/>
            <person name="Nolan M."/>
            <person name="Chen F."/>
            <person name="Lucas S."/>
            <person name="Tice H."/>
            <person name="Cheng J.F."/>
            <person name="Han C."/>
            <person name="Detter J.C."/>
            <person name="Bruce D."/>
            <person name="Goodwin L."/>
            <person name="Chain P."/>
            <person name="Pitluck S."/>
            <person name="Goker M."/>
            <person name="Ovchinikova G."/>
            <person name="Pati A."/>
            <person name="Ivanova N."/>
            <person name="Mavromatis K."/>
            <person name="Chen A."/>
            <person name="Palaniappan K."/>
            <person name="Land M."/>
            <person name="Hauser L."/>
            <person name="Chang Y.J."/>
            <person name="Jeffries C.D."/>
            <person name="Bristow J."/>
            <person name="Eisen J.A."/>
            <person name="Markowitz V."/>
            <person name="Hugenholtz P."/>
            <person name="Kyrpides N.C."/>
            <person name="Klenk H.P."/>
        </authorList>
    </citation>
    <scope>NUCLEOTIDE SEQUENCE [LARGE SCALE GENOMIC DNA]</scope>
    <source>
        <strain evidence="15">DSM 44728 / CIP 108903 / NRRL B-16338 / NBRC 102104 / LLR-40K-21</strain>
    </source>
</reference>
<dbReference type="GO" id="GO:0016887">
    <property type="term" value="F:ATP hydrolysis activity"/>
    <property type="evidence" value="ECO:0007669"/>
    <property type="project" value="InterPro"/>
</dbReference>
<evidence type="ECO:0000256" key="3">
    <source>
        <dbReference type="ARBA" id="ARBA00022475"/>
    </source>
</evidence>
<feature type="transmembrane region" description="Helical" evidence="11">
    <location>
        <begin position="20"/>
        <end position="40"/>
    </location>
</feature>
<feature type="domain" description="ABC transporter" evidence="12">
    <location>
        <begin position="329"/>
        <end position="562"/>
    </location>
</feature>
<dbReference type="FunFam" id="3.40.50.300:FF:000221">
    <property type="entry name" value="Multidrug ABC transporter ATP-binding protein"/>
    <property type="match status" value="1"/>
</dbReference>
<keyword evidence="4" id="KW-0997">Cell inner membrane</keyword>
<dbReference type="Pfam" id="PF00005">
    <property type="entry name" value="ABC_tran"/>
    <property type="match status" value="1"/>
</dbReference>
<comment type="subcellular location">
    <subcellularLocation>
        <location evidence="1">Cell inner membrane</location>
        <topology evidence="1">Multi-pass membrane protein</topology>
    </subcellularLocation>
</comment>
<accession>D3QBQ6</accession>
<dbReference type="InterPro" id="IPR017871">
    <property type="entry name" value="ABC_transporter-like_CS"/>
</dbReference>
<evidence type="ECO:0000256" key="7">
    <source>
        <dbReference type="ARBA" id="ARBA00022840"/>
    </source>
</evidence>
<dbReference type="SMART" id="SM00382">
    <property type="entry name" value="AAA"/>
    <property type="match status" value="1"/>
</dbReference>
<evidence type="ECO:0000256" key="8">
    <source>
        <dbReference type="ARBA" id="ARBA00022989"/>
    </source>
</evidence>
<keyword evidence="5 11" id="KW-0812">Transmembrane</keyword>
<dbReference type="EMBL" id="CP001778">
    <property type="protein sequence ID" value="ADD42938.1"/>
    <property type="molecule type" value="Genomic_DNA"/>
</dbReference>
<dbReference type="Pfam" id="PF00664">
    <property type="entry name" value="ABC_membrane"/>
    <property type="match status" value="1"/>
</dbReference>
<dbReference type="PANTHER" id="PTHR24221">
    <property type="entry name" value="ATP-BINDING CASSETTE SUB-FAMILY B"/>
    <property type="match status" value="1"/>
</dbReference>
<evidence type="ECO:0000256" key="11">
    <source>
        <dbReference type="SAM" id="Phobius"/>
    </source>
</evidence>
<sequence length="581" mass="61765">MIARLDTMLGRRSGLRALTAAYAATGILQGIALAFLLPLLRHLLDGDVAAALPWLAAAAGCAALAAVILWFAVNFCFRVAVEHLGDGLQRAVGDRIANLPLGWFDGGRAGQVTGLLTGSVARVTSIPNVFLQQMTIAITTPATVIVATAFVDWRMALALAASTPFAYGAYRLAQRASAREQVAETRSYEEVSSRVIEFAQAQQVLRASGQARDGWRRLESELDRNRADTVRVLNRQLGPILGFMVTVQIGLAFSAILGVGFALSGTLDAATLIAVLVMAVRFIEPLGALGAYGSAIRQAEQAVDDIASVLETPALPEPAKPRLPADASVELRDVRFGYRDRPVLDGFDLTAAPGTLTALVGPSGAGKSTVLRLVARFWDVETGSVRVGGVDVREIPTAELMARVGMVFQHVYLFDATLIDNVRVGRPDATDAEVRAAANLARLDDVAARLPDGWDTPVGEAGGLLSGGERQRVSIARAFLKDAPILLVDEATSALDGENEAAVTAALSDLARDRTVFVVAHRLSTVVNADRIALIDDGAVRELGTHAQLLAEGGRYAALWNDRRRAAGWRLAQPDHAQPRA</sequence>
<dbReference type="PROSITE" id="PS00211">
    <property type="entry name" value="ABC_TRANSPORTER_1"/>
    <property type="match status" value="1"/>
</dbReference>
<dbReference type="SUPFAM" id="SSF90123">
    <property type="entry name" value="ABC transporter transmembrane region"/>
    <property type="match status" value="1"/>
</dbReference>
<dbReference type="AlphaFoldDB" id="D3QBQ6"/>
<evidence type="ECO:0000256" key="6">
    <source>
        <dbReference type="ARBA" id="ARBA00022741"/>
    </source>
</evidence>
<dbReference type="PANTHER" id="PTHR24221:SF654">
    <property type="entry name" value="ATP-BINDING CASSETTE SUB-FAMILY B MEMBER 6"/>
    <property type="match status" value="1"/>
</dbReference>
<evidence type="ECO:0000256" key="10">
    <source>
        <dbReference type="ARBA" id="ARBA00023455"/>
    </source>
</evidence>